<keyword evidence="3" id="KW-1185">Reference proteome</keyword>
<protein>
    <submittedName>
        <fullName evidence="2">Uncharacterized protein</fullName>
    </submittedName>
</protein>
<proteinExistence type="predicted"/>
<evidence type="ECO:0000313" key="3">
    <source>
        <dbReference type="Proteomes" id="UP000305948"/>
    </source>
</evidence>
<name>A0A5C3MNA1_9AGAM</name>
<dbReference type="EMBL" id="ML213531">
    <property type="protein sequence ID" value="TFK46263.1"/>
    <property type="molecule type" value="Genomic_DNA"/>
</dbReference>
<evidence type="ECO:0000313" key="2">
    <source>
        <dbReference type="EMBL" id="TFK46263.1"/>
    </source>
</evidence>
<dbReference type="OrthoDB" id="2692783at2759"/>
<accession>A0A5C3MNA1</accession>
<gene>
    <name evidence="2" type="ORF">OE88DRAFT_1739554</name>
</gene>
<evidence type="ECO:0000256" key="1">
    <source>
        <dbReference type="SAM" id="MobiDB-lite"/>
    </source>
</evidence>
<sequence>MPLPDTQCPEELKAFWGKAWATEQKALSPTDWPNRSPDDDVEIDDDFADPPKPVDHCFAYTCYTGLHILKTVLPLHLPCDVIVERAAYKELVAMITQLCLKEQPTVSELYAAVGILPLICLNSGKTIFLVYLFLHCLSRGQPVAVQGPRDTYYIFNAEGVAMAVDTGLYDPRLRECWALVDSNAHVLQPCMSFCLSALCVVQTTPPEHRRFKEWAKQFNAVRFVMPPPGVNEIMAVMKELGAAEFTRRVPDLVRKWGPCFRIINSFATAQDSRRILEVEENLTHAATAAAKRLQSRPGLLASAARLDFDDSLSLLVFLRPKDAAMVARGHCVPTEHLQGLLDAARGSSPTQDALEVFNMLSRHSLMRNAAGWTHEMKVHRRLCIGDASLRIYNSVGEERTLCPPSVLLPSTLAGLQSVGTGGACYWCPAVAKFEGVDGAMGDEEDVYAVQAAIADDYEMPASGLARLWKNMDPDVRGRLRWNYVVVADIEETGKGCLQRFIEYLQGFTLPGGGKVTVWAADLSG</sequence>
<dbReference type="PANTHER" id="PTHR33129">
    <property type="entry name" value="PROTEIN KINASE DOMAIN-CONTAINING PROTEIN-RELATED"/>
    <property type="match status" value="1"/>
</dbReference>
<dbReference type="InterPro" id="IPR052980">
    <property type="entry name" value="Crinkler_effector"/>
</dbReference>
<reference evidence="2 3" key="1">
    <citation type="journal article" date="2019" name="Nat. Ecol. Evol.">
        <title>Megaphylogeny resolves global patterns of mushroom evolution.</title>
        <authorList>
            <person name="Varga T."/>
            <person name="Krizsan K."/>
            <person name="Foldi C."/>
            <person name="Dima B."/>
            <person name="Sanchez-Garcia M."/>
            <person name="Sanchez-Ramirez S."/>
            <person name="Szollosi G.J."/>
            <person name="Szarkandi J.G."/>
            <person name="Papp V."/>
            <person name="Albert L."/>
            <person name="Andreopoulos W."/>
            <person name="Angelini C."/>
            <person name="Antonin V."/>
            <person name="Barry K.W."/>
            <person name="Bougher N.L."/>
            <person name="Buchanan P."/>
            <person name="Buyck B."/>
            <person name="Bense V."/>
            <person name="Catcheside P."/>
            <person name="Chovatia M."/>
            <person name="Cooper J."/>
            <person name="Damon W."/>
            <person name="Desjardin D."/>
            <person name="Finy P."/>
            <person name="Geml J."/>
            <person name="Haridas S."/>
            <person name="Hughes K."/>
            <person name="Justo A."/>
            <person name="Karasinski D."/>
            <person name="Kautmanova I."/>
            <person name="Kiss B."/>
            <person name="Kocsube S."/>
            <person name="Kotiranta H."/>
            <person name="LaButti K.M."/>
            <person name="Lechner B.E."/>
            <person name="Liimatainen K."/>
            <person name="Lipzen A."/>
            <person name="Lukacs Z."/>
            <person name="Mihaltcheva S."/>
            <person name="Morgado L.N."/>
            <person name="Niskanen T."/>
            <person name="Noordeloos M.E."/>
            <person name="Ohm R.A."/>
            <person name="Ortiz-Santana B."/>
            <person name="Ovrebo C."/>
            <person name="Racz N."/>
            <person name="Riley R."/>
            <person name="Savchenko A."/>
            <person name="Shiryaev A."/>
            <person name="Soop K."/>
            <person name="Spirin V."/>
            <person name="Szebenyi C."/>
            <person name="Tomsovsky M."/>
            <person name="Tulloss R.E."/>
            <person name="Uehling J."/>
            <person name="Grigoriev I.V."/>
            <person name="Vagvolgyi C."/>
            <person name="Papp T."/>
            <person name="Martin F.M."/>
            <person name="Miettinen O."/>
            <person name="Hibbett D.S."/>
            <person name="Nagy L.G."/>
        </authorList>
    </citation>
    <scope>NUCLEOTIDE SEQUENCE [LARGE SCALE GENOMIC DNA]</scope>
    <source>
        <strain evidence="2 3">OMC1185</strain>
    </source>
</reference>
<feature type="region of interest" description="Disordered" evidence="1">
    <location>
        <begin position="26"/>
        <end position="45"/>
    </location>
</feature>
<dbReference type="AlphaFoldDB" id="A0A5C3MNA1"/>
<dbReference type="Proteomes" id="UP000305948">
    <property type="component" value="Unassembled WGS sequence"/>
</dbReference>
<dbReference type="PANTHER" id="PTHR33129:SF1">
    <property type="entry name" value="ATP-BINDING PROTEIN"/>
    <property type="match status" value="1"/>
</dbReference>
<organism evidence="2 3">
    <name type="scientific">Heliocybe sulcata</name>
    <dbReference type="NCBI Taxonomy" id="5364"/>
    <lineage>
        <taxon>Eukaryota</taxon>
        <taxon>Fungi</taxon>
        <taxon>Dikarya</taxon>
        <taxon>Basidiomycota</taxon>
        <taxon>Agaricomycotina</taxon>
        <taxon>Agaricomycetes</taxon>
        <taxon>Gloeophyllales</taxon>
        <taxon>Gloeophyllaceae</taxon>
        <taxon>Heliocybe</taxon>
    </lineage>
</organism>